<dbReference type="Gene3D" id="3.30.1950.10">
    <property type="entry name" value="wza like domain"/>
    <property type="match status" value="1"/>
</dbReference>
<dbReference type="PANTHER" id="PTHR33619">
    <property type="entry name" value="POLYSACCHARIDE EXPORT PROTEIN GFCE-RELATED"/>
    <property type="match status" value="1"/>
</dbReference>
<dbReference type="AlphaFoldDB" id="A0A937F8I4"/>
<reference evidence="3" key="1">
    <citation type="submission" date="2021-01" db="EMBL/GenBank/DDBJ databases">
        <title>Fulvivirga kasyanovii gen. nov., sp nov., a novel member of the phylum Bacteroidetes isolated from seawater in a mussel farm.</title>
        <authorList>
            <person name="Zhao L.-H."/>
            <person name="Wang Z.-J."/>
        </authorList>
    </citation>
    <scope>NUCLEOTIDE SEQUENCE</scope>
    <source>
        <strain evidence="3">2943</strain>
    </source>
</reference>
<evidence type="ECO:0000259" key="2">
    <source>
        <dbReference type="Pfam" id="PF02563"/>
    </source>
</evidence>
<dbReference type="PANTHER" id="PTHR33619:SF3">
    <property type="entry name" value="POLYSACCHARIDE EXPORT PROTEIN GFCE-RELATED"/>
    <property type="match status" value="1"/>
</dbReference>
<dbReference type="InterPro" id="IPR003715">
    <property type="entry name" value="Poly_export_N"/>
</dbReference>
<dbReference type="PROSITE" id="PS51257">
    <property type="entry name" value="PROKAR_LIPOPROTEIN"/>
    <property type="match status" value="1"/>
</dbReference>
<keyword evidence="1" id="KW-0732">Signal</keyword>
<name>A0A937F8I4_9BACT</name>
<gene>
    <name evidence="3" type="ORF">JL102_08845</name>
</gene>
<dbReference type="Pfam" id="PF02563">
    <property type="entry name" value="Poly_export"/>
    <property type="match status" value="1"/>
</dbReference>
<proteinExistence type="predicted"/>
<accession>A0A937F8I4</accession>
<feature type="domain" description="Polysaccharide export protein N-terminal" evidence="2">
    <location>
        <begin position="42"/>
        <end position="139"/>
    </location>
</feature>
<comment type="caution">
    <text evidence="3">The sequence shown here is derived from an EMBL/GenBank/DDBJ whole genome shotgun (WGS) entry which is preliminary data.</text>
</comment>
<dbReference type="Gene3D" id="3.10.560.10">
    <property type="entry name" value="Outer membrane lipoprotein wza domain like"/>
    <property type="match status" value="1"/>
</dbReference>
<organism evidence="3 4">
    <name type="scientific">Fulvivirga sediminis</name>
    <dbReference type="NCBI Taxonomy" id="2803949"/>
    <lineage>
        <taxon>Bacteria</taxon>
        <taxon>Pseudomonadati</taxon>
        <taxon>Bacteroidota</taxon>
        <taxon>Cytophagia</taxon>
        <taxon>Cytophagales</taxon>
        <taxon>Fulvivirgaceae</taxon>
        <taxon>Fulvivirga</taxon>
    </lineage>
</organism>
<dbReference type="EMBL" id="JAESIY010000004">
    <property type="protein sequence ID" value="MBL3656235.1"/>
    <property type="molecule type" value="Genomic_DNA"/>
</dbReference>
<dbReference type="InterPro" id="IPR049712">
    <property type="entry name" value="Poly_export"/>
</dbReference>
<dbReference type="Proteomes" id="UP000659388">
    <property type="component" value="Unassembled WGS sequence"/>
</dbReference>
<evidence type="ECO:0000256" key="1">
    <source>
        <dbReference type="ARBA" id="ARBA00022729"/>
    </source>
</evidence>
<evidence type="ECO:0000313" key="3">
    <source>
        <dbReference type="EMBL" id="MBL3656235.1"/>
    </source>
</evidence>
<dbReference type="RefSeq" id="WP_202244025.1">
    <property type="nucleotide sequence ID" value="NZ_JAESIY010000004.1"/>
</dbReference>
<keyword evidence="4" id="KW-1185">Reference proteome</keyword>
<evidence type="ECO:0000313" key="4">
    <source>
        <dbReference type="Proteomes" id="UP000659388"/>
    </source>
</evidence>
<protein>
    <submittedName>
        <fullName evidence="3">Polysaccharide biosynthesis/export family protein</fullName>
    </submittedName>
</protein>
<dbReference type="GO" id="GO:0015159">
    <property type="term" value="F:polysaccharide transmembrane transporter activity"/>
    <property type="evidence" value="ECO:0007669"/>
    <property type="project" value="InterPro"/>
</dbReference>
<sequence>MKNLFFFGVILTLCSCGASKNTVMFKEYDNKLSKLNEEVLKAESNYVIECNDYLKLSVYTQNGEQLIDPENQLTQTGKSSESNTASPTAGIKYLVNVDGFVKFPMLEPLMLQGFSIADAEQIIAKKYAKFYTEPFVRLTFLNKRVTLLGSDQGGEVIPLENENLKVTEIIALSKSIKETAKVNNIRLLRGEEVYLINLSTIDGYLKSNMIVQNGDIIYIEPLKKPFTEFIRDNGPIISILSSVASLVAVIISLNN</sequence>